<dbReference type="InterPro" id="IPR035308">
    <property type="entry name" value="DUF5368"/>
</dbReference>
<accession>A0A179CXI3</accession>
<gene>
    <name evidence="2" type="ORF">F480_08180</name>
</gene>
<keyword evidence="1" id="KW-0472">Membrane</keyword>
<dbReference type="PATRIC" id="fig|1261658.3.peg.1635"/>
<dbReference type="Pfam" id="PF17336">
    <property type="entry name" value="DUF5368"/>
    <property type="match status" value="1"/>
</dbReference>
<name>A0A179CXI3_BIBTR</name>
<dbReference type="RefSeq" id="WP_025289770.1">
    <property type="nucleotide sequence ID" value="NZ_JACI01000002.1"/>
</dbReference>
<evidence type="ECO:0000313" key="3">
    <source>
        <dbReference type="Proteomes" id="UP000078358"/>
    </source>
</evidence>
<sequence>MNQLEFSMLWAIMQELFGAFFYPVLLLLALLAVTFSTLIAKERQLMTKRYTWAKRAGIVGGILSLIMLFLGSQSDINDLSSPIDLFILMFSYFAGFIASTLLVYTLLGWSSSCKSCQK</sequence>
<reference evidence="2 3" key="1">
    <citation type="submission" date="2014-01" db="EMBL/GenBank/DDBJ databases">
        <authorList>
            <person name="Zuccon D."/>
        </authorList>
    </citation>
    <scope>NUCLEOTIDE SEQUENCE [LARGE SCALE GENOMIC DNA]</scope>
    <source>
        <strain evidence="2 3">Y31</strain>
    </source>
</reference>
<feature type="transmembrane region" description="Helical" evidence="1">
    <location>
        <begin position="20"/>
        <end position="40"/>
    </location>
</feature>
<feature type="transmembrane region" description="Helical" evidence="1">
    <location>
        <begin position="85"/>
        <end position="109"/>
    </location>
</feature>
<dbReference type="EMBL" id="JACI01000002">
    <property type="protein sequence ID" value="OAQ14340.1"/>
    <property type="molecule type" value="Genomic_DNA"/>
</dbReference>
<proteinExistence type="predicted"/>
<keyword evidence="1" id="KW-1133">Transmembrane helix</keyword>
<evidence type="ECO:0000313" key="2">
    <source>
        <dbReference type="EMBL" id="OAQ14340.1"/>
    </source>
</evidence>
<feature type="transmembrane region" description="Helical" evidence="1">
    <location>
        <begin position="52"/>
        <end position="73"/>
    </location>
</feature>
<comment type="caution">
    <text evidence="2">The sequence shown here is derived from an EMBL/GenBank/DDBJ whole genome shotgun (WGS) entry which is preliminary data.</text>
</comment>
<dbReference type="Proteomes" id="UP000078358">
    <property type="component" value="Unassembled WGS sequence"/>
</dbReference>
<keyword evidence="1" id="KW-0812">Transmembrane</keyword>
<evidence type="ECO:0000256" key="1">
    <source>
        <dbReference type="SAM" id="Phobius"/>
    </source>
</evidence>
<dbReference type="AlphaFoldDB" id="A0A179CXI3"/>
<protein>
    <submittedName>
        <fullName evidence="2">Uncharacterized protein</fullName>
    </submittedName>
</protein>
<organism evidence="2 3">
    <name type="scientific">Bibersteinia trehalosi Y31</name>
    <dbReference type="NCBI Taxonomy" id="1261658"/>
    <lineage>
        <taxon>Bacteria</taxon>
        <taxon>Pseudomonadati</taxon>
        <taxon>Pseudomonadota</taxon>
        <taxon>Gammaproteobacteria</taxon>
        <taxon>Pasteurellales</taxon>
        <taxon>Pasteurellaceae</taxon>
        <taxon>Bibersteinia</taxon>
    </lineage>
</organism>